<sequence length="215" mass="24495">MNPYIIGNEFYRVFRNSREIFLSQGFNLLIVGIFAFMLHDLLPLYPQIGTAFYWFAQSFSLLLLSNHLFKKDLHQGFILNVLNSQTSLSSFLVSRWVAFTITLTLCTGLMSPLLLLLLSVPFENWLYFLLLLLPFNGIVGAYGGLLSLLMEGSRSYLLPFLLLPLILPLFILSIGGASHENFISIFLLHLTIMFFSLPFIIGISSHILHYLCESF</sequence>
<comment type="subcellular location">
    <subcellularLocation>
        <location evidence="1">Membrane</location>
        <topology evidence="1">Multi-pass membrane protein</topology>
    </subcellularLocation>
</comment>
<evidence type="ECO:0000313" key="8">
    <source>
        <dbReference type="Proteomes" id="UP000036771"/>
    </source>
</evidence>
<evidence type="ECO:0000256" key="2">
    <source>
        <dbReference type="ARBA" id="ARBA00010544"/>
    </source>
</evidence>
<name>A0A0K8MDL5_9PROT</name>
<dbReference type="Proteomes" id="UP000036771">
    <property type="component" value="Unassembled WGS sequence"/>
</dbReference>
<organism evidence="7 8">
    <name type="scientific">Caedimonas varicaedens</name>
    <dbReference type="NCBI Taxonomy" id="1629334"/>
    <lineage>
        <taxon>Bacteria</taxon>
        <taxon>Pseudomonadati</taxon>
        <taxon>Pseudomonadota</taxon>
        <taxon>Alphaproteobacteria</taxon>
        <taxon>Holosporales</taxon>
        <taxon>Caedimonadaceae</taxon>
        <taxon>Caedimonas</taxon>
    </lineage>
</organism>
<proteinExistence type="inferred from homology"/>
<keyword evidence="8" id="KW-1185">Reference proteome</keyword>
<evidence type="ECO:0000313" key="7">
    <source>
        <dbReference type="EMBL" id="GAO98557.1"/>
    </source>
</evidence>
<evidence type="ECO:0000256" key="5">
    <source>
        <dbReference type="ARBA" id="ARBA00023136"/>
    </source>
</evidence>
<dbReference type="InterPro" id="IPR003544">
    <property type="entry name" value="Cyt_c_biogenesis_CcmB"/>
</dbReference>
<feature type="transmembrane region" description="Helical" evidence="6">
    <location>
        <begin position="182"/>
        <end position="201"/>
    </location>
</feature>
<dbReference type="STRING" id="1629334.Cva_01220"/>
<feature type="transmembrane region" description="Helical" evidence="6">
    <location>
        <begin position="125"/>
        <end position="149"/>
    </location>
</feature>
<dbReference type="EMBL" id="BBVC01000067">
    <property type="protein sequence ID" value="GAO98557.1"/>
    <property type="molecule type" value="Genomic_DNA"/>
</dbReference>
<protein>
    <submittedName>
        <fullName evidence="7">CcmB protein</fullName>
    </submittedName>
</protein>
<evidence type="ECO:0000256" key="1">
    <source>
        <dbReference type="ARBA" id="ARBA00004141"/>
    </source>
</evidence>
<dbReference type="GO" id="GO:0015232">
    <property type="term" value="F:heme transmembrane transporter activity"/>
    <property type="evidence" value="ECO:0007669"/>
    <property type="project" value="InterPro"/>
</dbReference>
<comment type="caution">
    <text evidence="7">The sequence shown here is derived from an EMBL/GenBank/DDBJ whole genome shotgun (WGS) entry which is preliminary data.</text>
</comment>
<dbReference type="GO" id="GO:0017004">
    <property type="term" value="P:cytochrome complex assembly"/>
    <property type="evidence" value="ECO:0007669"/>
    <property type="project" value="InterPro"/>
</dbReference>
<feature type="transmembrane region" description="Helical" evidence="6">
    <location>
        <begin position="96"/>
        <end position="119"/>
    </location>
</feature>
<evidence type="ECO:0000256" key="3">
    <source>
        <dbReference type="ARBA" id="ARBA00022692"/>
    </source>
</evidence>
<keyword evidence="3 6" id="KW-0812">Transmembrane</keyword>
<keyword evidence="4 6" id="KW-1133">Transmembrane helix</keyword>
<feature type="transmembrane region" description="Helical" evidence="6">
    <location>
        <begin position="156"/>
        <end position="176"/>
    </location>
</feature>
<reference evidence="7 8" key="1">
    <citation type="submission" date="2015-03" db="EMBL/GenBank/DDBJ databases">
        <title>Caedibacter varicaedens, whole genome shotgun sequence.</title>
        <authorList>
            <person name="Suzuki H."/>
            <person name="Dapper A.L."/>
            <person name="Gibson A.K."/>
            <person name="Jackson C."/>
            <person name="Lee H."/>
            <person name="Pejaver V.R."/>
            <person name="Doak T."/>
            <person name="Lynch M."/>
        </authorList>
    </citation>
    <scope>NUCLEOTIDE SEQUENCE [LARGE SCALE GENOMIC DNA]</scope>
</reference>
<evidence type="ECO:0000256" key="4">
    <source>
        <dbReference type="ARBA" id="ARBA00022989"/>
    </source>
</evidence>
<dbReference type="Pfam" id="PF03379">
    <property type="entry name" value="CcmB"/>
    <property type="match status" value="1"/>
</dbReference>
<dbReference type="AlphaFoldDB" id="A0A0K8MDL5"/>
<keyword evidence="5 6" id="KW-0472">Membrane</keyword>
<dbReference type="GO" id="GO:0016020">
    <property type="term" value="C:membrane"/>
    <property type="evidence" value="ECO:0007669"/>
    <property type="project" value="UniProtKB-SubCell"/>
</dbReference>
<comment type="similarity">
    <text evidence="2">Belongs to the CcmB/CycW/HelB family.</text>
</comment>
<gene>
    <name evidence="7" type="ORF">Cva_01220</name>
</gene>
<evidence type="ECO:0000256" key="6">
    <source>
        <dbReference type="SAM" id="Phobius"/>
    </source>
</evidence>
<feature type="transmembrane region" description="Helical" evidence="6">
    <location>
        <begin position="20"/>
        <end position="39"/>
    </location>
</feature>
<accession>A0A0K8MDL5</accession>